<dbReference type="RefSeq" id="WP_311761850.1">
    <property type="nucleotide sequence ID" value="NZ_JAVRQI010000039.1"/>
</dbReference>
<reference evidence="2" key="1">
    <citation type="submission" date="2023-07" db="EMBL/GenBank/DDBJ databases">
        <title>Characterization of two Paracoccaceae strains isolated from Phycosphere and proposal of Xinfangfangia lacusdiani sp. nov.</title>
        <authorList>
            <person name="Deng Y."/>
            <person name="Zhang Y.Q."/>
        </authorList>
    </citation>
    <scope>NUCLEOTIDE SEQUENCE [LARGE SCALE GENOMIC DNA]</scope>
    <source>
        <strain evidence="2">CPCC 101403</strain>
    </source>
</reference>
<dbReference type="EMBL" id="JAVRQI010000039">
    <property type="protein sequence ID" value="MDT1064769.1"/>
    <property type="molecule type" value="Genomic_DNA"/>
</dbReference>
<evidence type="ECO:0000313" key="1">
    <source>
        <dbReference type="EMBL" id="MDT1064769.1"/>
    </source>
</evidence>
<dbReference type="Proteomes" id="UP001251085">
    <property type="component" value="Unassembled WGS sequence"/>
</dbReference>
<organism evidence="1 2">
    <name type="scientific">Paracoccus broussonetiae</name>
    <dbReference type="NCBI Taxonomy" id="3075834"/>
    <lineage>
        <taxon>Bacteria</taxon>
        <taxon>Pseudomonadati</taxon>
        <taxon>Pseudomonadota</taxon>
        <taxon>Alphaproteobacteria</taxon>
        <taxon>Rhodobacterales</taxon>
        <taxon>Paracoccaceae</taxon>
        <taxon>Paracoccus</taxon>
    </lineage>
</organism>
<comment type="caution">
    <text evidence="1">The sequence shown here is derived from an EMBL/GenBank/DDBJ whole genome shotgun (WGS) entry which is preliminary data.</text>
</comment>
<name>A0ABU3EKJ3_9RHOB</name>
<protein>
    <submittedName>
        <fullName evidence="1">Uncharacterized protein</fullName>
    </submittedName>
</protein>
<accession>A0ABU3EKJ3</accession>
<sequence length="57" mass="6427">MVQAGRVENYPVLRARVETHITETQLAGMVAADEIVKGRLLCYSFEQMEIACETAKR</sequence>
<gene>
    <name evidence="1" type="ORF">RM190_23165</name>
</gene>
<keyword evidence="2" id="KW-1185">Reference proteome</keyword>
<evidence type="ECO:0000313" key="2">
    <source>
        <dbReference type="Proteomes" id="UP001251085"/>
    </source>
</evidence>
<proteinExistence type="predicted"/>